<dbReference type="PANTHER" id="PTHR18964:SF149">
    <property type="entry name" value="BIFUNCTIONAL UDP-N-ACETYLGLUCOSAMINE 2-EPIMERASE_N-ACETYLMANNOSAMINE KINASE"/>
    <property type="match status" value="1"/>
</dbReference>
<dbReference type="SUPFAM" id="SSF46785">
    <property type="entry name" value="Winged helix' DNA-binding domain"/>
    <property type="match status" value="1"/>
</dbReference>
<name>C4G8D0_9FIRM</name>
<dbReference type="InterPro" id="IPR043129">
    <property type="entry name" value="ATPase_NBD"/>
</dbReference>
<dbReference type="Gene3D" id="3.30.420.40">
    <property type="match status" value="2"/>
</dbReference>
<comment type="similarity">
    <text evidence="2">Belongs to the ROK (NagC/XylR) family.</text>
</comment>
<dbReference type="RefSeq" id="WP_006905265.1">
    <property type="nucleotide sequence ID" value="NZ_GG665866.1"/>
</dbReference>
<evidence type="ECO:0000313" key="5">
    <source>
        <dbReference type="Proteomes" id="UP000003494"/>
    </source>
</evidence>
<dbReference type="PANTHER" id="PTHR18964">
    <property type="entry name" value="ROK (REPRESSOR, ORF, KINASE) FAMILY"/>
    <property type="match status" value="1"/>
</dbReference>
<evidence type="ECO:0000256" key="2">
    <source>
        <dbReference type="ARBA" id="ARBA00006479"/>
    </source>
</evidence>
<dbReference type="InterPro" id="IPR000600">
    <property type="entry name" value="ROK"/>
</dbReference>
<dbReference type="EMBL" id="ACIP02000001">
    <property type="protein sequence ID" value="EEP28877.1"/>
    <property type="molecule type" value="Genomic_DNA"/>
</dbReference>
<dbReference type="Proteomes" id="UP000003494">
    <property type="component" value="Unassembled WGS sequence"/>
</dbReference>
<dbReference type="InterPro" id="IPR036390">
    <property type="entry name" value="WH_DNA-bd_sf"/>
</dbReference>
<keyword evidence="3" id="KW-0859">Xylose metabolism</keyword>
<evidence type="ECO:0000256" key="3">
    <source>
        <dbReference type="ARBA" id="ARBA00022629"/>
    </source>
</evidence>
<dbReference type="AlphaFoldDB" id="C4G8D0"/>
<reference evidence="4" key="1">
    <citation type="submission" date="2009-04" db="EMBL/GenBank/DDBJ databases">
        <authorList>
            <person name="Weinstock G."/>
            <person name="Sodergren E."/>
            <person name="Clifton S."/>
            <person name="Fulton L."/>
            <person name="Fulton B."/>
            <person name="Courtney L."/>
            <person name="Fronick C."/>
            <person name="Harrison M."/>
            <person name="Strong C."/>
            <person name="Farmer C."/>
            <person name="Delahaunty K."/>
            <person name="Markovic C."/>
            <person name="Hall O."/>
            <person name="Minx P."/>
            <person name="Tomlinson C."/>
            <person name="Mitreva M."/>
            <person name="Nelson J."/>
            <person name="Hou S."/>
            <person name="Wollam A."/>
            <person name="Pepin K.H."/>
            <person name="Johnson M."/>
            <person name="Bhonagiri V."/>
            <person name="Nash W.E."/>
            <person name="Warren W."/>
            <person name="Chinwalla A."/>
            <person name="Mardis E.R."/>
            <person name="Wilson R.K."/>
        </authorList>
    </citation>
    <scope>NUCLEOTIDE SEQUENCE [LARGE SCALE GENOMIC DNA]</scope>
    <source>
        <strain evidence="4">DSM 14600</strain>
    </source>
</reference>
<evidence type="ECO:0000313" key="4">
    <source>
        <dbReference type="EMBL" id="EEP28877.1"/>
    </source>
</evidence>
<sequence length="401" mass="45155">MIVESGNSLQETKRRNRILIKNKIFRMEHALRNEIARELGLTLPTITNSINEMIREGLVITEPLSQESRNKNSGRRPLAVAFRREAAYAIGIELGPYYSRVILVNLRGEAVESVTNPKASESYGKMMSELENLVEHFLHRIDRDQLIGIGIGVPGFVDTDRGRIRYTFREDWNGKTLGEDLGRRFSVPVSVDNNTRLRATGYEMLLREERPGMFAYFFVSRGIACPILMNDLVLSGDSAGAGELGQTVLLSSDHEGQKRTVTTDQLASESALFELCRREMAEGRLAALRKRLDAGEELTMRLILELQMGGDQEIDALIDSCIHGQALAMANVVNLLNPNAVVVDAYMMTWKTNRERLVAYAREHFFGMNEKDVEIRFREYDSYDGALGAALGCIQKNFLNI</sequence>
<comment type="function">
    <text evidence="1">Transcriptional repressor of xylose-utilizing enzymes.</text>
</comment>
<dbReference type="InterPro" id="IPR036388">
    <property type="entry name" value="WH-like_DNA-bd_sf"/>
</dbReference>
<dbReference type="STRING" id="626523.GCWU000342_00226"/>
<comment type="caution">
    <text evidence="4">The sequence shown here is derived from an EMBL/GenBank/DDBJ whole genome shotgun (WGS) entry which is preliminary data.</text>
</comment>
<keyword evidence="3" id="KW-0119">Carbohydrate metabolism</keyword>
<dbReference type="eggNOG" id="COG1940">
    <property type="taxonomic scope" value="Bacteria"/>
</dbReference>
<dbReference type="Pfam" id="PF00480">
    <property type="entry name" value="ROK"/>
    <property type="match status" value="1"/>
</dbReference>
<keyword evidence="5" id="KW-1185">Reference proteome</keyword>
<dbReference type="SUPFAM" id="SSF53067">
    <property type="entry name" value="Actin-like ATPase domain"/>
    <property type="match status" value="1"/>
</dbReference>
<dbReference type="Gene3D" id="1.10.10.10">
    <property type="entry name" value="Winged helix-like DNA-binding domain superfamily/Winged helix DNA-binding domain"/>
    <property type="match status" value="1"/>
</dbReference>
<dbReference type="HOGENOM" id="CLU_036604_13_1_9"/>
<evidence type="ECO:0000256" key="1">
    <source>
        <dbReference type="ARBA" id="ARBA00002486"/>
    </source>
</evidence>
<proteinExistence type="inferred from homology"/>
<gene>
    <name evidence="4" type="ORF">GCWU000342_00226</name>
</gene>
<protein>
    <submittedName>
        <fullName evidence="4">ROK family protein</fullName>
    </submittedName>
</protein>
<organism evidence="4 5">
    <name type="scientific">Shuttleworthella satelles DSM 14600</name>
    <dbReference type="NCBI Taxonomy" id="626523"/>
    <lineage>
        <taxon>Bacteria</taxon>
        <taxon>Bacillati</taxon>
        <taxon>Bacillota</taxon>
        <taxon>Clostridia</taxon>
        <taxon>Lachnospirales</taxon>
        <taxon>Lachnospiraceae</taxon>
        <taxon>Shuttleworthella</taxon>
    </lineage>
</organism>
<dbReference type="GO" id="GO:0042732">
    <property type="term" value="P:D-xylose metabolic process"/>
    <property type="evidence" value="ECO:0007669"/>
    <property type="project" value="UniProtKB-KW"/>
</dbReference>
<accession>C4G8D0</accession>